<gene>
    <name evidence="1" type="ORF">H8J20_04575</name>
</gene>
<protein>
    <recommendedName>
        <fullName evidence="3">Prophage protein</fullName>
    </recommendedName>
</protein>
<evidence type="ECO:0008006" key="3">
    <source>
        <dbReference type="Google" id="ProtNLM"/>
    </source>
</evidence>
<dbReference type="Proteomes" id="UP000659084">
    <property type="component" value="Unassembled WGS sequence"/>
</dbReference>
<sequence length="61" mass="6613">MQLIDAQCRVEQAQAVLNIWLECDIADSQEHALVCALINLLSGVPESIRDHQNAPSGEGAK</sequence>
<dbReference type="EMBL" id="JACNYO010000003">
    <property type="protein sequence ID" value="MBC3211408.1"/>
    <property type="molecule type" value="Genomic_DNA"/>
</dbReference>
<proteinExistence type="predicted"/>
<organism evidence="1 2">
    <name type="scientific">Serratia fonticola</name>
    <dbReference type="NCBI Taxonomy" id="47917"/>
    <lineage>
        <taxon>Bacteria</taxon>
        <taxon>Pseudomonadati</taxon>
        <taxon>Pseudomonadota</taxon>
        <taxon>Gammaproteobacteria</taxon>
        <taxon>Enterobacterales</taxon>
        <taxon>Yersiniaceae</taxon>
        <taxon>Serratia</taxon>
    </lineage>
</organism>
<dbReference type="RefSeq" id="WP_179252101.1">
    <property type="nucleotide sequence ID" value="NZ_JACBIV010000004.1"/>
</dbReference>
<comment type="caution">
    <text evidence="1">The sequence shown here is derived from an EMBL/GenBank/DDBJ whole genome shotgun (WGS) entry which is preliminary data.</text>
</comment>
<name>A0AAW3WKJ8_SERFO</name>
<evidence type="ECO:0000313" key="2">
    <source>
        <dbReference type="Proteomes" id="UP000659084"/>
    </source>
</evidence>
<accession>A0AAW3WKJ8</accession>
<dbReference type="AlphaFoldDB" id="A0AAW3WKJ8"/>
<evidence type="ECO:0000313" key="1">
    <source>
        <dbReference type="EMBL" id="MBC3211408.1"/>
    </source>
</evidence>
<reference evidence="1" key="1">
    <citation type="submission" date="2020-08" db="EMBL/GenBank/DDBJ databases">
        <title>Food and environmental bacterial isolates.</title>
        <authorList>
            <person name="Richter L."/>
            <person name="Du Plessis E.M."/>
            <person name="Duvenage S."/>
            <person name="Allam M."/>
            <person name="Korsten L."/>
        </authorList>
    </citation>
    <scope>NUCLEOTIDE SEQUENCE</scope>
    <source>
        <strain evidence="1">UPMP2127</strain>
    </source>
</reference>